<gene>
    <name evidence="1" type="ORF">LIER_33639</name>
</gene>
<dbReference type="Gene3D" id="3.60.10.10">
    <property type="entry name" value="Endonuclease/exonuclease/phosphatase"/>
    <property type="match status" value="1"/>
</dbReference>
<sequence>MFDMGYSEFKFTWCNNFTSPNSTRARLDRCLASKDWLDRFPRASLVHLSINTSDHLPLFISWGEQTTGHAKQKSRFHFEAGWCLYVSNKEVVRNAWEKIRELDPGMNIFESISNCILELLK</sequence>
<name>A0AAV3RX85_LITER</name>
<dbReference type="EMBL" id="BAABME010013613">
    <property type="protein sequence ID" value="GAA0186351.1"/>
    <property type="molecule type" value="Genomic_DNA"/>
</dbReference>
<dbReference type="InterPro" id="IPR036691">
    <property type="entry name" value="Endo/exonu/phosph_ase_sf"/>
</dbReference>
<dbReference type="PANTHER" id="PTHR33710">
    <property type="entry name" value="BNAC02G09200D PROTEIN"/>
    <property type="match status" value="1"/>
</dbReference>
<keyword evidence="2" id="KW-1185">Reference proteome</keyword>
<dbReference type="AlphaFoldDB" id="A0AAV3RX85"/>
<protein>
    <submittedName>
        <fullName evidence="1">Uncharacterized protein</fullName>
    </submittedName>
</protein>
<comment type="caution">
    <text evidence="1">The sequence shown here is derived from an EMBL/GenBank/DDBJ whole genome shotgun (WGS) entry which is preliminary data.</text>
</comment>
<dbReference type="SUPFAM" id="SSF56219">
    <property type="entry name" value="DNase I-like"/>
    <property type="match status" value="1"/>
</dbReference>
<evidence type="ECO:0000313" key="1">
    <source>
        <dbReference type="EMBL" id="GAA0186351.1"/>
    </source>
</evidence>
<dbReference type="PANTHER" id="PTHR33710:SF62">
    <property type="entry name" value="DUF4283 DOMAIN PROTEIN"/>
    <property type="match status" value="1"/>
</dbReference>
<accession>A0AAV3RX85</accession>
<dbReference type="Proteomes" id="UP001454036">
    <property type="component" value="Unassembled WGS sequence"/>
</dbReference>
<evidence type="ECO:0000313" key="2">
    <source>
        <dbReference type="Proteomes" id="UP001454036"/>
    </source>
</evidence>
<organism evidence="1 2">
    <name type="scientific">Lithospermum erythrorhizon</name>
    <name type="common">Purple gromwell</name>
    <name type="synonym">Lithospermum officinale var. erythrorhizon</name>
    <dbReference type="NCBI Taxonomy" id="34254"/>
    <lineage>
        <taxon>Eukaryota</taxon>
        <taxon>Viridiplantae</taxon>
        <taxon>Streptophyta</taxon>
        <taxon>Embryophyta</taxon>
        <taxon>Tracheophyta</taxon>
        <taxon>Spermatophyta</taxon>
        <taxon>Magnoliopsida</taxon>
        <taxon>eudicotyledons</taxon>
        <taxon>Gunneridae</taxon>
        <taxon>Pentapetalae</taxon>
        <taxon>asterids</taxon>
        <taxon>lamiids</taxon>
        <taxon>Boraginales</taxon>
        <taxon>Boraginaceae</taxon>
        <taxon>Boraginoideae</taxon>
        <taxon>Lithospermeae</taxon>
        <taxon>Lithospermum</taxon>
    </lineage>
</organism>
<reference evidence="1 2" key="1">
    <citation type="submission" date="2024-01" db="EMBL/GenBank/DDBJ databases">
        <title>The complete chloroplast genome sequence of Lithospermum erythrorhizon: insights into the phylogenetic relationship among Boraginaceae species and the maternal lineages of purple gromwells.</title>
        <authorList>
            <person name="Okada T."/>
            <person name="Watanabe K."/>
        </authorList>
    </citation>
    <scope>NUCLEOTIDE SEQUENCE [LARGE SCALE GENOMIC DNA]</scope>
</reference>
<proteinExistence type="predicted"/>